<protein>
    <submittedName>
        <fullName evidence="2">Uncharacterized protein</fullName>
    </submittedName>
</protein>
<feature type="compositionally biased region" description="Basic and acidic residues" evidence="1">
    <location>
        <begin position="109"/>
        <end position="122"/>
    </location>
</feature>
<organism evidence="2 3">
    <name type="scientific">Liparis tanakae</name>
    <name type="common">Tanaka's snailfish</name>
    <dbReference type="NCBI Taxonomy" id="230148"/>
    <lineage>
        <taxon>Eukaryota</taxon>
        <taxon>Metazoa</taxon>
        <taxon>Chordata</taxon>
        <taxon>Craniata</taxon>
        <taxon>Vertebrata</taxon>
        <taxon>Euteleostomi</taxon>
        <taxon>Actinopterygii</taxon>
        <taxon>Neopterygii</taxon>
        <taxon>Teleostei</taxon>
        <taxon>Neoteleostei</taxon>
        <taxon>Acanthomorphata</taxon>
        <taxon>Eupercaria</taxon>
        <taxon>Perciformes</taxon>
        <taxon>Cottioidei</taxon>
        <taxon>Cottales</taxon>
        <taxon>Liparidae</taxon>
        <taxon>Liparis</taxon>
    </lineage>
</organism>
<evidence type="ECO:0000313" key="2">
    <source>
        <dbReference type="EMBL" id="TNN47545.1"/>
    </source>
</evidence>
<comment type="caution">
    <text evidence="2">The sequence shown here is derived from an EMBL/GenBank/DDBJ whole genome shotgun (WGS) entry which is preliminary data.</text>
</comment>
<proteinExistence type="predicted"/>
<accession>A0A4Z2G3D2</accession>
<sequence length="286" mass="31044">MRIETSAVDSAGKSRGSVRAVEGLSLSARDPVDHSEAVSSRYEGSRAGRVCREQAAPPKVASLGDTVTVCVFARLKYIFYPVVPGEVSPLYHLVRYSETTCPESSCQRRPADGESARSGEEGSECRVIPTGCMRCSLLQSSISLLKRADDSASRAVICVPAWGDWEPTWMRAKRVPWVFGFLLGQREQRTIENSAWDRYVFLSLHPNSPKPRPKHALRAAVPAGSPSAAKFFPSDGTVQMQLSQERCAAAAAGRGASIPECTPARWPRHTERASIGLIAQIWGTGG</sequence>
<dbReference type="EMBL" id="SRLO01000738">
    <property type="protein sequence ID" value="TNN47545.1"/>
    <property type="molecule type" value="Genomic_DNA"/>
</dbReference>
<evidence type="ECO:0000313" key="3">
    <source>
        <dbReference type="Proteomes" id="UP000314294"/>
    </source>
</evidence>
<reference evidence="2 3" key="1">
    <citation type="submission" date="2019-03" db="EMBL/GenBank/DDBJ databases">
        <title>First draft genome of Liparis tanakae, snailfish: a comprehensive survey of snailfish specific genes.</title>
        <authorList>
            <person name="Kim W."/>
            <person name="Song I."/>
            <person name="Jeong J.-H."/>
            <person name="Kim D."/>
            <person name="Kim S."/>
            <person name="Ryu S."/>
            <person name="Song J.Y."/>
            <person name="Lee S.K."/>
        </authorList>
    </citation>
    <scope>NUCLEOTIDE SEQUENCE [LARGE SCALE GENOMIC DNA]</scope>
    <source>
        <tissue evidence="2">Muscle</tissue>
    </source>
</reference>
<dbReference type="Proteomes" id="UP000314294">
    <property type="component" value="Unassembled WGS sequence"/>
</dbReference>
<keyword evidence="3" id="KW-1185">Reference proteome</keyword>
<gene>
    <name evidence="2" type="ORF">EYF80_042266</name>
</gene>
<name>A0A4Z2G3D2_9TELE</name>
<dbReference type="AlphaFoldDB" id="A0A4Z2G3D2"/>
<evidence type="ECO:0000256" key="1">
    <source>
        <dbReference type="SAM" id="MobiDB-lite"/>
    </source>
</evidence>
<feature type="region of interest" description="Disordered" evidence="1">
    <location>
        <begin position="103"/>
        <end position="122"/>
    </location>
</feature>